<organism evidence="1 2">
    <name type="scientific">Spiromyces aspiralis</name>
    <dbReference type="NCBI Taxonomy" id="68401"/>
    <lineage>
        <taxon>Eukaryota</taxon>
        <taxon>Fungi</taxon>
        <taxon>Fungi incertae sedis</taxon>
        <taxon>Zoopagomycota</taxon>
        <taxon>Kickxellomycotina</taxon>
        <taxon>Kickxellomycetes</taxon>
        <taxon>Kickxellales</taxon>
        <taxon>Kickxellaceae</taxon>
        <taxon>Spiromyces</taxon>
    </lineage>
</organism>
<accession>A0ACC1HKA0</accession>
<evidence type="ECO:0000313" key="1">
    <source>
        <dbReference type="EMBL" id="KAJ1677000.1"/>
    </source>
</evidence>
<name>A0ACC1HKA0_9FUNG</name>
<dbReference type="EMBL" id="JAMZIH010003172">
    <property type="protein sequence ID" value="KAJ1677000.1"/>
    <property type="molecule type" value="Genomic_DNA"/>
</dbReference>
<reference evidence="1" key="1">
    <citation type="submission" date="2022-06" db="EMBL/GenBank/DDBJ databases">
        <title>Phylogenomic reconstructions and comparative analyses of Kickxellomycotina fungi.</title>
        <authorList>
            <person name="Reynolds N.K."/>
            <person name="Stajich J.E."/>
            <person name="Barry K."/>
            <person name="Grigoriev I.V."/>
            <person name="Crous P."/>
            <person name="Smith M.E."/>
        </authorList>
    </citation>
    <scope>NUCLEOTIDE SEQUENCE</scope>
    <source>
        <strain evidence="1">RSA 2271</strain>
    </source>
</reference>
<gene>
    <name evidence="1" type="ORF">EV182_007086</name>
</gene>
<comment type="caution">
    <text evidence="1">The sequence shown here is derived from an EMBL/GenBank/DDBJ whole genome shotgun (WGS) entry which is preliminary data.</text>
</comment>
<protein>
    <submittedName>
        <fullName evidence="1">Uncharacterized protein</fullName>
    </submittedName>
</protein>
<proteinExistence type="predicted"/>
<sequence>MFLALKQWIARRPVLAMSLLSGTLAGTGDAMAQSIALREKYKAEHGLPTLVAGKDTTATTSSQSQQHGLISHWKRHYDPLRTVRFTINAAIFAPIVFRWHKFLHHALPIPTVNPSTPFTQCVRHALLPLLRRVAVDQAVFGPLANTVFFTTITLLEGGWINEIKDKMSQLWLTTYLAGLYVWPTAQAINFMFVPLTYRVAFSATVSMFWQAYISWVNSSPRAAAGVVLSQPAPPPS</sequence>
<dbReference type="Proteomes" id="UP001145114">
    <property type="component" value="Unassembled WGS sequence"/>
</dbReference>
<evidence type="ECO:0000313" key="2">
    <source>
        <dbReference type="Proteomes" id="UP001145114"/>
    </source>
</evidence>
<keyword evidence="2" id="KW-1185">Reference proteome</keyword>